<dbReference type="AlphaFoldDB" id="A0A654LXP1"/>
<sequence length="54" mass="6354">MLVESLTIGIIIGICGLVTWLVKNKFQPEIERDIQEREQKTLKYAREIRKNPLK</sequence>
<dbReference type="GeneID" id="60421446"/>
<keyword evidence="3" id="KW-1185">Reference proteome</keyword>
<organism evidence="2 3">
    <name type="scientific">Candidatus Nitrosocosmicus oleophilus</name>
    <dbReference type="NCBI Taxonomy" id="1353260"/>
    <lineage>
        <taxon>Archaea</taxon>
        <taxon>Nitrososphaerota</taxon>
        <taxon>Nitrososphaeria</taxon>
        <taxon>Nitrososphaerales</taxon>
        <taxon>Nitrososphaeraceae</taxon>
        <taxon>Candidatus Nitrosocosmicus</taxon>
    </lineage>
</organism>
<keyword evidence="1" id="KW-1133">Transmembrane helix</keyword>
<feature type="transmembrane region" description="Helical" evidence="1">
    <location>
        <begin position="6"/>
        <end position="22"/>
    </location>
</feature>
<reference evidence="3" key="1">
    <citation type="submission" date="2015-10" db="EMBL/GenBank/DDBJ databases">
        <title>Niche specialization of a soil ammonia-oxidizing archaeon, Candidatus Nitrosocosmicus oleophilus.</title>
        <authorList>
            <person name="Jung M.-Y."/>
            <person name="Rhee S.-K."/>
        </authorList>
    </citation>
    <scope>NUCLEOTIDE SEQUENCE [LARGE SCALE GENOMIC DNA]</scope>
    <source>
        <strain evidence="3">MY3</strain>
    </source>
</reference>
<name>A0A654LXP1_9ARCH</name>
<dbReference type="EMBL" id="CP012850">
    <property type="protein sequence ID" value="ALI35590.1"/>
    <property type="molecule type" value="Genomic_DNA"/>
</dbReference>
<proteinExistence type="predicted"/>
<evidence type="ECO:0000313" key="2">
    <source>
        <dbReference type="EMBL" id="ALI35590.1"/>
    </source>
</evidence>
<keyword evidence="1" id="KW-0472">Membrane</keyword>
<gene>
    <name evidence="2" type="ORF">NMY3_01386</name>
</gene>
<dbReference type="Proteomes" id="UP000058925">
    <property type="component" value="Chromosome"/>
</dbReference>
<protein>
    <submittedName>
        <fullName evidence="2">Uncharacterized protein</fullName>
    </submittedName>
</protein>
<evidence type="ECO:0000313" key="3">
    <source>
        <dbReference type="Proteomes" id="UP000058925"/>
    </source>
</evidence>
<evidence type="ECO:0000256" key="1">
    <source>
        <dbReference type="SAM" id="Phobius"/>
    </source>
</evidence>
<keyword evidence="1" id="KW-0812">Transmembrane</keyword>
<accession>A0A654LXP1</accession>
<dbReference type="KEGG" id="taa:NMY3_01386"/>
<dbReference type="RefSeq" id="WP_196818026.1">
    <property type="nucleotide sequence ID" value="NZ_CP012850.1"/>
</dbReference>